<dbReference type="CDD" id="cd02440">
    <property type="entry name" value="AdoMet_MTases"/>
    <property type="match status" value="1"/>
</dbReference>
<dbReference type="SUPFAM" id="SSF53335">
    <property type="entry name" value="S-adenosyl-L-methionine-dependent methyltransferases"/>
    <property type="match status" value="1"/>
</dbReference>
<evidence type="ECO:0000313" key="4">
    <source>
        <dbReference type="EMBL" id="HEC75092.1"/>
    </source>
</evidence>
<sequence>MNPDDIGNAYDTITHLWQREGFNRNNGIEAHKRAINFTDNRGNALDVGCGCTGRFIDLLQTEGFSVEGVDISTKMIDLARQRHPEVTFHHQDICEWEIENRYDFITAWDSIWHIPLEQQKPVLTKLVNSLNTGGILIFSFGGTTEPSENIDDFMGPEVYYSSLGTNGFLALLMKLGCLAMHLEYDQYPELHTYLIVKKLTLSDE</sequence>
<evidence type="ECO:0000256" key="2">
    <source>
        <dbReference type="ARBA" id="ARBA00022679"/>
    </source>
</evidence>
<name>A0A7C2A8J2_9GAMM</name>
<dbReference type="Proteomes" id="UP000886384">
    <property type="component" value="Unassembled WGS sequence"/>
</dbReference>
<evidence type="ECO:0000256" key="1">
    <source>
        <dbReference type="ARBA" id="ARBA00022603"/>
    </source>
</evidence>
<dbReference type="GO" id="GO:0032259">
    <property type="term" value="P:methylation"/>
    <property type="evidence" value="ECO:0007669"/>
    <property type="project" value="UniProtKB-KW"/>
</dbReference>
<dbReference type="PANTHER" id="PTHR43861">
    <property type="entry name" value="TRANS-ACONITATE 2-METHYLTRANSFERASE-RELATED"/>
    <property type="match status" value="1"/>
</dbReference>
<accession>A0A7C2A8J2</accession>
<evidence type="ECO:0000259" key="3">
    <source>
        <dbReference type="Pfam" id="PF13649"/>
    </source>
</evidence>
<dbReference type="GO" id="GO:0008168">
    <property type="term" value="F:methyltransferase activity"/>
    <property type="evidence" value="ECO:0007669"/>
    <property type="project" value="UniProtKB-KW"/>
</dbReference>
<proteinExistence type="predicted"/>
<dbReference type="Pfam" id="PF13649">
    <property type="entry name" value="Methyltransf_25"/>
    <property type="match status" value="1"/>
</dbReference>
<organism evidence="4">
    <name type="scientific">Methylophaga aminisulfidivorans</name>
    <dbReference type="NCBI Taxonomy" id="230105"/>
    <lineage>
        <taxon>Bacteria</taxon>
        <taxon>Pseudomonadati</taxon>
        <taxon>Pseudomonadota</taxon>
        <taxon>Gammaproteobacteria</taxon>
        <taxon>Thiotrichales</taxon>
        <taxon>Piscirickettsiaceae</taxon>
        <taxon>Methylophaga</taxon>
    </lineage>
</organism>
<feature type="domain" description="Methyltransferase" evidence="3">
    <location>
        <begin position="45"/>
        <end position="134"/>
    </location>
</feature>
<keyword evidence="2" id="KW-0808">Transferase</keyword>
<comment type="caution">
    <text evidence="4">The sequence shown here is derived from an EMBL/GenBank/DDBJ whole genome shotgun (WGS) entry which is preliminary data.</text>
</comment>
<dbReference type="InterPro" id="IPR041698">
    <property type="entry name" value="Methyltransf_25"/>
</dbReference>
<dbReference type="PANTHER" id="PTHR43861:SF1">
    <property type="entry name" value="TRANS-ACONITATE 2-METHYLTRANSFERASE"/>
    <property type="match status" value="1"/>
</dbReference>
<reference evidence="4" key="1">
    <citation type="journal article" date="2020" name="mSystems">
        <title>Genome- and Community-Level Interaction Insights into Carbon Utilization and Element Cycling Functions of Hydrothermarchaeota in Hydrothermal Sediment.</title>
        <authorList>
            <person name="Zhou Z."/>
            <person name="Liu Y."/>
            <person name="Xu W."/>
            <person name="Pan J."/>
            <person name="Luo Z.H."/>
            <person name="Li M."/>
        </authorList>
    </citation>
    <scope>NUCLEOTIDE SEQUENCE [LARGE SCALE GENOMIC DNA]</scope>
    <source>
        <strain evidence="4">HyVt-380</strain>
    </source>
</reference>
<dbReference type="EMBL" id="DRHY01000277">
    <property type="protein sequence ID" value="HEC75092.1"/>
    <property type="molecule type" value="Genomic_DNA"/>
</dbReference>
<keyword evidence="1 4" id="KW-0489">Methyltransferase</keyword>
<protein>
    <submittedName>
        <fullName evidence="4">Class I SAM-dependent methyltransferase</fullName>
    </submittedName>
</protein>
<dbReference type="InterPro" id="IPR029063">
    <property type="entry name" value="SAM-dependent_MTases_sf"/>
</dbReference>
<gene>
    <name evidence="4" type="ORF">ENI26_12100</name>
</gene>
<dbReference type="Gene3D" id="3.40.50.150">
    <property type="entry name" value="Vaccinia Virus protein VP39"/>
    <property type="match status" value="1"/>
</dbReference>
<dbReference type="AlphaFoldDB" id="A0A7C2A8J2"/>